<feature type="region of interest" description="Disordered" evidence="3">
    <location>
        <begin position="1"/>
        <end position="143"/>
    </location>
</feature>
<dbReference type="OMA" id="PAHIWLK"/>
<feature type="domain" description="RRM" evidence="4">
    <location>
        <begin position="728"/>
        <end position="805"/>
    </location>
</feature>
<dbReference type="InterPro" id="IPR035979">
    <property type="entry name" value="RBD_domain_sf"/>
</dbReference>
<dbReference type="SMART" id="SM00360">
    <property type="entry name" value="RRM"/>
    <property type="match status" value="1"/>
</dbReference>
<dbReference type="GO" id="GO:0007417">
    <property type="term" value="P:central nervous system development"/>
    <property type="evidence" value="ECO:0007669"/>
    <property type="project" value="EnsemblMetazoa"/>
</dbReference>
<dbReference type="SUPFAM" id="SSF48452">
    <property type="entry name" value="TPR-like"/>
    <property type="match status" value="1"/>
</dbReference>
<feature type="compositionally biased region" description="Low complexity" evidence="3">
    <location>
        <begin position="632"/>
        <end position="652"/>
    </location>
</feature>
<dbReference type="PhylomeDB" id="B3NV33"/>
<dbReference type="GO" id="GO:0061574">
    <property type="term" value="C:ASAP complex"/>
    <property type="evidence" value="ECO:0007669"/>
    <property type="project" value="TreeGrafter"/>
</dbReference>
<feature type="compositionally biased region" description="Basic and acidic residues" evidence="3">
    <location>
        <begin position="885"/>
        <end position="896"/>
    </location>
</feature>
<dbReference type="GO" id="GO:0005737">
    <property type="term" value="C:cytoplasm"/>
    <property type="evidence" value="ECO:0007669"/>
    <property type="project" value="TreeGrafter"/>
</dbReference>
<evidence type="ECO:0000259" key="4">
    <source>
        <dbReference type="PROSITE" id="PS50102"/>
    </source>
</evidence>
<keyword evidence="6" id="KW-1185">Reference proteome</keyword>
<feature type="compositionally biased region" description="Acidic residues" evidence="3">
    <location>
        <begin position="90"/>
        <end position="101"/>
    </location>
</feature>
<dbReference type="InterPro" id="IPR012677">
    <property type="entry name" value="Nucleotide-bd_a/b_plait_sf"/>
</dbReference>
<feature type="region of interest" description="Disordered" evidence="3">
    <location>
        <begin position="626"/>
        <end position="720"/>
    </location>
</feature>
<evidence type="ECO:0000256" key="1">
    <source>
        <dbReference type="ARBA" id="ARBA00022884"/>
    </source>
</evidence>
<dbReference type="InterPro" id="IPR008669">
    <property type="entry name" value="LSM_interact"/>
</dbReference>
<feature type="compositionally biased region" description="Acidic residues" evidence="3">
    <location>
        <begin position="14"/>
        <end position="32"/>
    </location>
</feature>
<keyword evidence="1 2" id="KW-0694">RNA-binding</keyword>
<feature type="region of interest" description="Disordered" evidence="3">
    <location>
        <begin position="850"/>
        <end position="896"/>
    </location>
</feature>
<dbReference type="OrthoDB" id="360390at2759"/>
<dbReference type="InterPro" id="IPR000504">
    <property type="entry name" value="RRM_dom"/>
</dbReference>
<accession>B3NV33</accession>
<dbReference type="HOGENOM" id="CLU_361804_0_0_1"/>
<dbReference type="Gene3D" id="1.25.40.10">
    <property type="entry name" value="Tetratricopeptide repeat domain"/>
    <property type="match status" value="1"/>
</dbReference>
<dbReference type="PROSITE" id="PS50102">
    <property type="entry name" value="RRM"/>
    <property type="match status" value="1"/>
</dbReference>
<dbReference type="GO" id="GO:0000398">
    <property type="term" value="P:mRNA splicing, via spliceosome"/>
    <property type="evidence" value="ECO:0007669"/>
    <property type="project" value="TreeGrafter"/>
</dbReference>
<dbReference type="Proteomes" id="UP000008711">
    <property type="component" value="Unassembled WGS sequence"/>
</dbReference>
<gene>
    <name evidence="5" type="primary">Dere\GG18501</name>
    <name evidence="5" type="synonym">dere_GLEANR_3331</name>
    <name evidence="5" type="synonym">GG18501</name>
    <name evidence="5" type="ORF">Dere_GG18501</name>
</gene>
<name>B3NV33_DROER</name>
<proteinExistence type="predicted"/>
<dbReference type="PANTHER" id="PTHR15481">
    <property type="entry name" value="RIBONUCLEIC ACID BINDING PROTEIN S1"/>
    <property type="match status" value="1"/>
</dbReference>
<dbReference type="Gene3D" id="3.30.70.330">
    <property type="match status" value="1"/>
</dbReference>
<sequence length="896" mass="100923">MDSDKQLERQLEKELDEMPVQDLDDDTYDEYDLIVIPDQSKTSPKRAHIDAAQHEANTVAPKLEELGQRMRPTWPPSSAGGDMTTIELISSDDEPSVEEAVGDGSDGAGGAGNGSTSSSDDVGVIEDSDSEMSSDSDSVNGGNQLERSYEELNALPNKQFAQMVTLIGIAFKLNDLEKIESSVLALQKVATVPAHVWLKYLKARLVVTQTEDERKAFEEKCAKALGYYYNIPLSEYIVNYLVDQGNVENHVLWAKLLADYDVERPDFGDKLRTLLTTIRDEKEAAAFEELLQKHCVSWKCSQEQRQIIKPVVDEFKRHLDEIGRGWDWSETYKRHVVDVEALSLDDDLKNAVIRFIFERSVAKFPIVDVLWLSYIEFIQGDGGSVAEDEETAELAAKRTSRLSKGFLRNTALDLAMRGVRSRPSVRLNHRYLDLMERADFEQPEVDQQIRAILQRIVPDMDMTVELHLDYLAYCVRNTNAGDEEQAASLRAAFNRVWEELSALYGDEADTRYEVLQLWAQVEYTHLASPANGWHIWRQIMGYPGSSHRGLLWLGFAQMESEYNAGQGTRDVLREALSQPVLEDGIMVQELYRRYERCYGTYESIAACQALDLPAEYMKPRSRIKPHTQLANSRPQKQQQHHQQQQQPRQQSQSNREPLNREQRRRQAHEQQQQLKQGKKRPLSTQAAKAETSGGASQPASKAREPANAQPDAEARESNFKYSPNMEINKIFVRNLHPACSKEELHELFSPFGSIKDVRLVHKLNKQFKGIAYVEFEKPGEAQRAVAGRDGHLLKGMNISVAISNPPPRGSAADVAKPSVAPKRRVPTSLIPTSLVRQEVAAKKRRLLLVEPGTSTAGEATEPEANGASVANVEQKAEEPTAAPKSNDDFRKLFLKD</sequence>
<evidence type="ECO:0000313" key="6">
    <source>
        <dbReference type="Proteomes" id="UP000008711"/>
    </source>
</evidence>
<evidence type="ECO:0000256" key="3">
    <source>
        <dbReference type="SAM" id="MobiDB-lite"/>
    </source>
</evidence>
<reference evidence="5 6" key="2">
    <citation type="journal article" date="2008" name="Bioinformatics">
        <title>Assembly reconciliation.</title>
        <authorList>
            <person name="Zimin A.V."/>
            <person name="Smith D.R."/>
            <person name="Sutton G."/>
            <person name="Yorke J.A."/>
        </authorList>
    </citation>
    <scope>NUCLEOTIDE SEQUENCE [LARGE SCALE GENOMIC DNA]</scope>
    <source>
        <strain evidence="5 6">TSC#14021-0224.01</strain>
    </source>
</reference>
<dbReference type="Pfam" id="PF00076">
    <property type="entry name" value="RRM_1"/>
    <property type="match status" value="1"/>
</dbReference>
<feature type="compositionally biased region" description="Gly residues" evidence="3">
    <location>
        <begin position="104"/>
        <end position="113"/>
    </location>
</feature>
<evidence type="ECO:0000256" key="2">
    <source>
        <dbReference type="PROSITE-ProRule" id="PRU00176"/>
    </source>
</evidence>
<dbReference type="KEGG" id="der:6550889"/>
<feature type="compositionally biased region" description="Basic and acidic residues" evidence="3">
    <location>
        <begin position="1"/>
        <end position="13"/>
    </location>
</feature>
<dbReference type="InterPro" id="IPR011990">
    <property type="entry name" value="TPR-like_helical_dom_sf"/>
</dbReference>
<evidence type="ECO:0000313" key="5">
    <source>
        <dbReference type="EMBL" id="EDV45881.1"/>
    </source>
</evidence>
<organism evidence="5 6">
    <name type="scientific">Drosophila erecta</name>
    <name type="common">Fruit fly</name>
    <dbReference type="NCBI Taxonomy" id="7220"/>
    <lineage>
        <taxon>Eukaryota</taxon>
        <taxon>Metazoa</taxon>
        <taxon>Ecdysozoa</taxon>
        <taxon>Arthropoda</taxon>
        <taxon>Hexapoda</taxon>
        <taxon>Insecta</taxon>
        <taxon>Pterygota</taxon>
        <taxon>Neoptera</taxon>
        <taxon>Endopterygota</taxon>
        <taxon>Diptera</taxon>
        <taxon>Brachycera</taxon>
        <taxon>Muscomorpha</taxon>
        <taxon>Ephydroidea</taxon>
        <taxon>Drosophilidae</taxon>
        <taxon>Drosophila</taxon>
        <taxon>Sophophora</taxon>
    </lineage>
</organism>
<dbReference type="GO" id="GO:0005654">
    <property type="term" value="C:nucleoplasm"/>
    <property type="evidence" value="ECO:0007669"/>
    <property type="project" value="TreeGrafter"/>
</dbReference>
<dbReference type="SUPFAM" id="SSF54928">
    <property type="entry name" value="RNA-binding domain, RBD"/>
    <property type="match status" value="1"/>
</dbReference>
<dbReference type="SMART" id="SM00386">
    <property type="entry name" value="HAT"/>
    <property type="match status" value="4"/>
</dbReference>
<dbReference type="eggNOG" id="KOG0128">
    <property type="taxonomic scope" value="Eukaryota"/>
</dbReference>
<dbReference type="Pfam" id="PF05391">
    <property type="entry name" value="Lsm_interact"/>
    <property type="match status" value="1"/>
</dbReference>
<dbReference type="InterPro" id="IPR003107">
    <property type="entry name" value="HAT"/>
</dbReference>
<dbReference type="PANTHER" id="PTHR15481:SF0">
    <property type="entry name" value="LD23870P-RELATED"/>
    <property type="match status" value="1"/>
</dbReference>
<reference evidence="5 6" key="1">
    <citation type="journal article" date="2007" name="Nature">
        <title>Evolution of genes and genomes on the Drosophila phylogeny.</title>
        <authorList>
            <consortium name="Drosophila 12 Genomes Consortium"/>
            <person name="Clark A.G."/>
            <person name="Eisen M.B."/>
            <person name="Smith D.R."/>
            <person name="Bergman C.M."/>
            <person name="Oliver B."/>
            <person name="Markow T.A."/>
            <person name="Kaufman T.C."/>
            <person name="Kellis M."/>
            <person name="Gelbart W."/>
            <person name="Iyer V.N."/>
            <person name="Pollard D.A."/>
            <person name="Sackton T.B."/>
            <person name="Larracuente A.M."/>
            <person name="Singh N.D."/>
            <person name="Abad J.P."/>
            <person name="Abt D.N."/>
            <person name="Adryan B."/>
            <person name="Aguade M."/>
            <person name="Akashi H."/>
            <person name="Anderson W.W."/>
            <person name="Aquadro C.F."/>
            <person name="Ardell D.H."/>
            <person name="Arguello R."/>
            <person name="Artieri C.G."/>
            <person name="Barbash D.A."/>
            <person name="Barker D."/>
            <person name="Barsanti P."/>
            <person name="Batterham P."/>
            <person name="Batzoglou S."/>
            <person name="Begun D."/>
            <person name="Bhutkar A."/>
            <person name="Blanco E."/>
            <person name="Bosak S.A."/>
            <person name="Bradley R.K."/>
            <person name="Brand A.D."/>
            <person name="Brent M.R."/>
            <person name="Brooks A.N."/>
            <person name="Brown R.H."/>
            <person name="Butlin R.K."/>
            <person name="Caggese C."/>
            <person name="Calvi B.R."/>
            <person name="Bernardo de Carvalho A."/>
            <person name="Caspi A."/>
            <person name="Castrezana S."/>
            <person name="Celniker S.E."/>
            <person name="Chang J.L."/>
            <person name="Chapple C."/>
            <person name="Chatterji S."/>
            <person name="Chinwalla A."/>
            <person name="Civetta A."/>
            <person name="Clifton S.W."/>
            <person name="Comeron J.M."/>
            <person name="Costello J.C."/>
            <person name="Coyne J.A."/>
            <person name="Daub J."/>
            <person name="David R.G."/>
            <person name="Delcher A.L."/>
            <person name="Delehaunty K."/>
            <person name="Do C.B."/>
            <person name="Ebling H."/>
            <person name="Edwards K."/>
            <person name="Eickbush T."/>
            <person name="Evans J.D."/>
            <person name="Filipski A."/>
            <person name="Findeiss S."/>
            <person name="Freyhult E."/>
            <person name="Fulton L."/>
            <person name="Fulton R."/>
            <person name="Garcia A.C."/>
            <person name="Gardiner A."/>
            <person name="Garfield D.A."/>
            <person name="Garvin B.E."/>
            <person name="Gibson G."/>
            <person name="Gilbert D."/>
            <person name="Gnerre S."/>
            <person name="Godfrey J."/>
            <person name="Good R."/>
            <person name="Gotea V."/>
            <person name="Gravely B."/>
            <person name="Greenberg A.J."/>
            <person name="Griffiths-Jones S."/>
            <person name="Gross S."/>
            <person name="Guigo R."/>
            <person name="Gustafson E.A."/>
            <person name="Haerty W."/>
            <person name="Hahn M.W."/>
            <person name="Halligan D.L."/>
            <person name="Halpern A.L."/>
            <person name="Halter G.M."/>
            <person name="Han M.V."/>
            <person name="Heger A."/>
            <person name="Hillier L."/>
            <person name="Hinrichs A.S."/>
            <person name="Holmes I."/>
            <person name="Hoskins R.A."/>
            <person name="Hubisz M.J."/>
            <person name="Hultmark D."/>
            <person name="Huntley M.A."/>
            <person name="Jaffe D.B."/>
            <person name="Jagadeeshan S."/>
            <person name="Jeck W.R."/>
            <person name="Johnson J."/>
            <person name="Jones C.D."/>
            <person name="Jordan W.C."/>
            <person name="Karpen G.H."/>
            <person name="Kataoka E."/>
            <person name="Keightley P.D."/>
            <person name="Kheradpour P."/>
            <person name="Kirkness E.F."/>
            <person name="Koerich L.B."/>
            <person name="Kristiansen K."/>
            <person name="Kudrna D."/>
            <person name="Kulathinal R.J."/>
            <person name="Kumar S."/>
            <person name="Kwok R."/>
            <person name="Lander E."/>
            <person name="Langley C.H."/>
            <person name="Lapoint R."/>
            <person name="Lazzaro B.P."/>
            <person name="Lee S.J."/>
            <person name="Levesque L."/>
            <person name="Li R."/>
            <person name="Lin C.F."/>
            <person name="Lin M.F."/>
            <person name="Lindblad-Toh K."/>
            <person name="Llopart A."/>
            <person name="Long M."/>
            <person name="Low L."/>
            <person name="Lozovsky E."/>
            <person name="Lu J."/>
            <person name="Luo M."/>
            <person name="Machado C.A."/>
            <person name="Makalowski W."/>
            <person name="Marzo M."/>
            <person name="Matsuda M."/>
            <person name="Matzkin L."/>
            <person name="McAllister B."/>
            <person name="McBride C.S."/>
            <person name="McKernan B."/>
            <person name="McKernan K."/>
            <person name="Mendez-Lago M."/>
            <person name="Minx P."/>
            <person name="Mollenhauer M.U."/>
            <person name="Montooth K."/>
            <person name="Mount S.M."/>
            <person name="Mu X."/>
            <person name="Myers E."/>
            <person name="Negre B."/>
            <person name="Newfeld S."/>
            <person name="Nielsen R."/>
            <person name="Noor M.A."/>
            <person name="O'Grady P."/>
            <person name="Pachter L."/>
            <person name="Papaceit M."/>
            <person name="Parisi M.J."/>
            <person name="Parisi M."/>
            <person name="Parts L."/>
            <person name="Pedersen J.S."/>
            <person name="Pesole G."/>
            <person name="Phillippy A.M."/>
            <person name="Ponting C.P."/>
            <person name="Pop M."/>
            <person name="Porcelli D."/>
            <person name="Powell J.R."/>
            <person name="Prohaska S."/>
            <person name="Pruitt K."/>
            <person name="Puig M."/>
            <person name="Quesneville H."/>
            <person name="Ram K.R."/>
            <person name="Rand D."/>
            <person name="Rasmussen M.D."/>
            <person name="Reed L.K."/>
            <person name="Reenan R."/>
            <person name="Reily A."/>
            <person name="Remington K.A."/>
            <person name="Rieger T.T."/>
            <person name="Ritchie M.G."/>
            <person name="Robin C."/>
            <person name="Rogers Y.H."/>
            <person name="Rohde C."/>
            <person name="Rozas J."/>
            <person name="Rubenfield M.J."/>
            <person name="Ruiz A."/>
            <person name="Russo S."/>
            <person name="Salzberg S.L."/>
            <person name="Sanchez-Gracia A."/>
            <person name="Saranga D.J."/>
            <person name="Sato H."/>
            <person name="Schaeffer S.W."/>
            <person name="Schatz M.C."/>
            <person name="Schlenke T."/>
            <person name="Schwartz R."/>
            <person name="Segarra C."/>
            <person name="Singh R.S."/>
            <person name="Sirot L."/>
            <person name="Sirota M."/>
            <person name="Sisneros N.B."/>
            <person name="Smith C.D."/>
            <person name="Smith T.F."/>
            <person name="Spieth J."/>
            <person name="Stage D.E."/>
            <person name="Stark A."/>
            <person name="Stephan W."/>
            <person name="Strausberg R.L."/>
            <person name="Strempel S."/>
            <person name="Sturgill D."/>
            <person name="Sutton G."/>
            <person name="Sutton G.G."/>
            <person name="Tao W."/>
            <person name="Teichmann S."/>
            <person name="Tobari Y.N."/>
            <person name="Tomimura Y."/>
            <person name="Tsolas J.M."/>
            <person name="Valente V.L."/>
            <person name="Venter E."/>
            <person name="Venter J.C."/>
            <person name="Vicario S."/>
            <person name="Vieira F.G."/>
            <person name="Vilella A.J."/>
            <person name="Villasante A."/>
            <person name="Walenz B."/>
            <person name="Wang J."/>
            <person name="Wasserman M."/>
            <person name="Watts T."/>
            <person name="Wilson D."/>
            <person name="Wilson R.K."/>
            <person name="Wing R.A."/>
            <person name="Wolfner M.F."/>
            <person name="Wong A."/>
            <person name="Wong G.K."/>
            <person name="Wu C.I."/>
            <person name="Wu G."/>
            <person name="Yamamoto D."/>
            <person name="Yang H.P."/>
            <person name="Yang S.P."/>
            <person name="Yorke J.A."/>
            <person name="Yoshida K."/>
            <person name="Zdobnov E."/>
            <person name="Zhang P."/>
            <person name="Zhang Y."/>
            <person name="Zimin A.V."/>
            <person name="Baldwin J."/>
            <person name="Abdouelleil A."/>
            <person name="Abdulkadir J."/>
            <person name="Abebe A."/>
            <person name="Abera B."/>
            <person name="Abreu J."/>
            <person name="Acer S.C."/>
            <person name="Aftuck L."/>
            <person name="Alexander A."/>
            <person name="An P."/>
            <person name="Anderson E."/>
            <person name="Anderson S."/>
            <person name="Arachi H."/>
            <person name="Azer M."/>
            <person name="Bachantsang P."/>
            <person name="Barry A."/>
            <person name="Bayul T."/>
            <person name="Berlin A."/>
            <person name="Bessette D."/>
            <person name="Bloom T."/>
            <person name="Blye J."/>
            <person name="Boguslavskiy L."/>
            <person name="Bonnet C."/>
            <person name="Boukhgalter B."/>
            <person name="Bourzgui I."/>
            <person name="Brown A."/>
            <person name="Cahill P."/>
            <person name="Channer S."/>
            <person name="Cheshatsang Y."/>
            <person name="Chuda L."/>
            <person name="Citroen M."/>
            <person name="Collymore A."/>
            <person name="Cooke P."/>
            <person name="Costello M."/>
            <person name="D'Aco K."/>
            <person name="Daza R."/>
            <person name="De Haan G."/>
            <person name="DeGray S."/>
            <person name="DeMaso C."/>
            <person name="Dhargay N."/>
            <person name="Dooley K."/>
            <person name="Dooley E."/>
            <person name="Doricent M."/>
            <person name="Dorje P."/>
            <person name="Dorjee K."/>
            <person name="Dupes A."/>
            <person name="Elong R."/>
            <person name="Falk J."/>
            <person name="Farina A."/>
            <person name="Faro S."/>
            <person name="Ferguson D."/>
            <person name="Fisher S."/>
            <person name="Foley C.D."/>
            <person name="Franke A."/>
            <person name="Friedrich D."/>
            <person name="Gadbois L."/>
            <person name="Gearin G."/>
            <person name="Gearin C.R."/>
            <person name="Giannoukos G."/>
            <person name="Goode T."/>
            <person name="Graham J."/>
            <person name="Grandbois E."/>
            <person name="Grewal S."/>
            <person name="Gyaltsen K."/>
            <person name="Hafez N."/>
            <person name="Hagos B."/>
            <person name="Hall J."/>
            <person name="Henson C."/>
            <person name="Hollinger A."/>
            <person name="Honan T."/>
            <person name="Huard M.D."/>
            <person name="Hughes L."/>
            <person name="Hurhula B."/>
            <person name="Husby M.E."/>
            <person name="Kamat A."/>
            <person name="Kanga B."/>
            <person name="Kashin S."/>
            <person name="Khazanovich D."/>
            <person name="Kisner P."/>
            <person name="Lance K."/>
            <person name="Lara M."/>
            <person name="Lee W."/>
            <person name="Lennon N."/>
            <person name="Letendre F."/>
            <person name="LeVine R."/>
            <person name="Lipovsky A."/>
            <person name="Liu X."/>
            <person name="Liu J."/>
            <person name="Liu S."/>
            <person name="Lokyitsang T."/>
            <person name="Lokyitsang Y."/>
            <person name="Lubonja R."/>
            <person name="Lui A."/>
            <person name="MacDonald P."/>
            <person name="Magnisalis V."/>
            <person name="Maru K."/>
            <person name="Matthews C."/>
            <person name="McCusker W."/>
            <person name="McDonough S."/>
            <person name="Mehta T."/>
            <person name="Meldrim J."/>
            <person name="Meneus L."/>
            <person name="Mihai O."/>
            <person name="Mihalev A."/>
            <person name="Mihova T."/>
            <person name="Mittelman R."/>
            <person name="Mlenga V."/>
            <person name="Montmayeur A."/>
            <person name="Mulrain L."/>
            <person name="Navidi A."/>
            <person name="Naylor J."/>
            <person name="Negash T."/>
            <person name="Nguyen T."/>
            <person name="Nguyen N."/>
            <person name="Nicol R."/>
            <person name="Norbu C."/>
            <person name="Norbu N."/>
            <person name="Novod N."/>
            <person name="O'Neill B."/>
            <person name="Osman S."/>
            <person name="Markiewicz E."/>
            <person name="Oyono O.L."/>
            <person name="Patti C."/>
            <person name="Phunkhang P."/>
            <person name="Pierre F."/>
            <person name="Priest M."/>
            <person name="Raghuraman S."/>
            <person name="Rege F."/>
            <person name="Reyes R."/>
            <person name="Rise C."/>
            <person name="Rogov P."/>
            <person name="Ross K."/>
            <person name="Ryan E."/>
            <person name="Settipalli S."/>
            <person name="Shea T."/>
            <person name="Sherpa N."/>
            <person name="Shi L."/>
            <person name="Shih D."/>
            <person name="Sparrow T."/>
            <person name="Spaulding J."/>
            <person name="Stalker J."/>
            <person name="Stange-Thomann N."/>
            <person name="Stavropoulos S."/>
            <person name="Stone C."/>
            <person name="Strader C."/>
            <person name="Tesfaye S."/>
            <person name="Thomson T."/>
            <person name="Thoulutsang Y."/>
            <person name="Thoulutsang D."/>
            <person name="Topham K."/>
            <person name="Topping I."/>
            <person name="Tsamla T."/>
            <person name="Vassiliev H."/>
            <person name="Vo A."/>
            <person name="Wangchuk T."/>
            <person name="Wangdi T."/>
            <person name="Weiand M."/>
            <person name="Wilkinson J."/>
            <person name="Wilson A."/>
            <person name="Yadav S."/>
            <person name="Young G."/>
            <person name="Yu Q."/>
            <person name="Zembek L."/>
            <person name="Zhong D."/>
            <person name="Zimmer A."/>
            <person name="Zwirko Z."/>
            <person name="Jaffe D.B."/>
            <person name="Alvarez P."/>
            <person name="Brockman W."/>
            <person name="Butler J."/>
            <person name="Chin C."/>
            <person name="Gnerre S."/>
            <person name="Grabherr M."/>
            <person name="Kleber M."/>
            <person name="Mauceli E."/>
            <person name="MacCallum I."/>
        </authorList>
    </citation>
    <scope>NUCLEOTIDE SEQUENCE [LARGE SCALE GENOMIC DNA]</scope>
    <source>
        <strain evidence="5 6">TSC#14021-0224.01</strain>
    </source>
</reference>
<feature type="compositionally biased region" description="Acidic residues" evidence="3">
    <location>
        <begin position="123"/>
        <end position="134"/>
    </location>
</feature>
<dbReference type="EMBL" id="CH954180">
    <property type="protein sequence ID" value="EDV45881.1"/>
    <property type="molecule type" value="Genomic_DNA"/>
</dbReference>
<dbReference type="AlphaFoldDB" id="B3NV33"/>
<dbReference type="GO" id="GO:0003723">
    <property type="term" value="F:RNA binding"/>
    <property type="evidence" value="ECO:0007669"/>
    <property type="project" value="UniProtKB-UniRule"/>
</dbReference>
<protein>
    <recommendedName>
        <fullName evidence="4">RRM domain-containing protein</fullName>
    </recommendedName>
</protein>